<gene>
    <name evidence="1" type="ORF">MSEO_29210</name>
</gene>
<sequence>MVRVTRLTLTVPETVDPDELASEIVTALADRLRDDHGYELATATGTGGTGTREYPLHPAGGIVLDSEPGKLTVTLRGVNADAHDLFTGVSSELEQRHEGIRVGIG</sequence>
<evidence type="ECO:0000313" key="2">
    <source>
        <dbReference type="Proteomes" id="UP000466632"/>
    </source>
</evidence>
<name>A0A7I7P2X0_9MYCO</name>
<dbReference type="KEGG" id="mseo:MSEO_29210"/>
<dbReference type="Proteomes" id="UP000466632">
    <property type="component" value="Chromosome"/>
</dbReference>
<dbReference type="EMBL" id="AP022582">
    <property type="protein sequence ID" value="BBY02422.1"/>
    <property type="molecule type" value="Genomic_DNA"/>
</dbReference>
<accession>A0A7I7P2X0</accession>
<keyword evidence="2" id="KW-1185">Reference proteome</keyword>
<proteinExistence type="predicted"/>
<protein>
    <submittedName>
        <fullName evidence="1">Uncharacterized protein</fullName>
    </submittedName>
</protein>
<dbReference type="AlphaFoldDB" id="A0A7I7P2X0"/>
<organism evidence="1 2">
    <name type="scientific">Mycobacterium seoulense</name>
    <dbReference type="NCBI Taxonomy" id="386911"/>
    <lineage>
        <taxon>Bacteria</taxon>
        <taxon>Bacillati</taxon>
        <taxon>Actinomycetota</taxon>
        <taxon>Actinomycetes</taxon>
        <taxon>Mycobacteriales</taxon>
        <taxon>Mycobacteriaceae</taxon>
        <taxon>Mycobacterium</taxon>
    </lineage>
</organism>
<evidence type="ECO:0000313" key="1">
    <source>
        <dbReference type="EMBL" id="BBY02422.1"/>
    </source>
</evidence>
<reference evidence="1 2" key="1">
    <citation type="journal article" date="2019" name="Emerg. Microbes Infect.">
        <title>Comprehensive subspecies identification of 175 nontuberculous mycobacteria species based on 7547 genomic profiles.</title>
        <authorList>
            <person name="Matsumoto Y."/>
            <person name="Kinjo T."/>
            <person name="Motooka D."/>
            <person name="Nabeya D."/>
            <person name="Jung N."/>
            <person name="Uechi K."/>
            <person name="Horii T."/>
            <person name="Iida T."/>
            <person name="Fujita J."/>
            <person name="Nakamura S."/>
        </authorList>
    </citation>
    <scope>NUCLEOTIDE SEQUENCE [LARGE SCALE GENOMIC DNA]</scope>
    <source>
        <strain evidence="1 2">JCM 16018</strain>
    </source>
</reference>